<proteinExistence type="predicted"/>
<dbReference type="EMBL" id="PCSV01000031">
    <property type="protein sequence ID" value="PIP57126.1"/>
    <property type="molecule type" value="Genomic_DNA"/>
</dbReference>
<gene>
    <name evidence="1" type="ORF">COX04_01225</name>
</gene>
<dbReference type="AlphaFoldDB" id="A0A2H0BHG9"/>
<protein>
    <submittedName>
        <fullName evidence="1">Uncharacterized protein</fullName>
    </submittedName>
</protein>
<dbReference type="Proteomes" id="UP000230759">
    <property type="component" value="Unassembled WGS sequence"/>
</dbReference>
<name>A0A2H0BHG9_9BACT</name>
<evidence type="ECO:0000313" key="1">
    <source>
        <dbReference type="EMBL" id="PIP57126.1"/>
    </source>
</evidence>
<reference evidence="1 2" key="1">
    <citation type="submission" date="2017-09" db="EMBL/GenBank/DDBJ databases">
        <title>Depth-based differentiation of microbial function through sediment-hosted aquifers and enrichment of novel symbionts in the deep terrestrial subsurface.</title>
        <authorList>
            <person name="Probst A.J."/>
            <person name="Ladd B."/>
            <person name="Jarett J.K."/>
            <person name="Geller-Mcgrath D.E."/>
            <person name="Sieber C.M."/>
            <person name="Emerson J.B."/>
            <person name="Anantharaman K."/>
            <person name="Thomas B.C."/>
            <person name="Malmstrom R."/>
            <person name="Stieglmeier M."/>
            <person name="Klingl A."/>
            <person name="Woyke T."/>
            <person name="Ryan C.M."/>
            <person name="Banfield J.F."/>
        </authorList>
    </citation>
    <scope>NUCLEOTIDE SEQUENCE [LARGE SCALE GENOMIC DNA]</scope>
    <source>
        <strain evidence="1">CG22_combo_CG10-13_8_21_14_all_45_10</strain>
    </source>
</reference>
<organism evidence="1 2">
    <name type="scientific">Candidatus Woesebacteria bacterium CG22_combo_CG10-13_8_21_14_all_45_10</name>
    <dbReference type="NCBI Taxonomy" id="1975060"/>
    <lineage>
        <taxon>Bacteria</taxon>
        <taxon>Candidatus Woeseibacteriota</taxon>
    </lineage>
</organism>
<evidence type="ECO:0000313" key="2">
    <source>
        <dbReference type="Proteomes" id="UP000230759"/>
    </source>
</evidence>
<accession>A0A2H0BHG9</accession>
<comment type="caution">
    <text evidence="1">The sequence shown here is derived from an EMBL/GenBank/DDBJ whole genome shotgun (WGS) entry which is preliminary data.</text>
</comment>
<sequence length="70" mass="8174">MLRNLKSLRLESANFHHFGRLVFVPCIGAFLRSRISADHARNGKKRKARGRKKRNAPRNELLTFIGFLKR</sequence>